<evidence type="ECO:0000256" key="1">
    <source>
        <dbReference type="SAM" id="MobiDB-lite"/>
    </source>
</evidence>
<dbReference type="Proteomes" id="UP001265259">
    <property type="component" value="Unassembled WGS sequence"/>
</dbReference>
<dbReference type="Pfam" id="PF11014">
    <property type="entry name" value="DUF2852"/>
    <property type="match status" value="1"/>
</dbReference>
<protein>
    <submittedName>
        <fullName evidence="3">DUF2852 domain-containing protein</fullName>
    </submittedName>
</protein>
<comment type="caution">
    <text evidence="3">The sequence shown here is derived from an EMBL/GenBank/DDBJ whole genome shotgun (WGS) entry which is preliminary data.</text>
</comment>
<sequence length="148" mass="16789">MTTTTASMPRPNWFLRGQTWLDERGKGAWIAVMVLGFIVFWPIGLAVLGYMLLTKRFAGCPGRGARTEFSRFATGMTGSTGNAAFDAYRNETLRRLEDERQSFETFLDRLREARDKAEFDQFMEERAKTSGERESSAEGTEAQLPERA</sequence>
<organism evidence="3 4">
    <name type="scientific">Tropicimonas omnivorans</name>
    <dbReference type="NCBI Taxonomy" id="3075590"/>
    <lineage>
        <taxon>Bacteria</taxon>
        <taxon>Pseudomonadati</taxon>
        <taxon>Pseudomonadota</taxon>
        <taxon>Alphaproteobacteria</taxon>
        <taxon>Rhodobacterales</taxon>
        <taxon>Roseobacteraceae</taxon>
        <taxon>Tropicimonas</taxon>
    </lineage>
</organism>
<feature type="compositionally biased region" description="Basic and acidic residues" evidence="1">
    <location>
        <begin position="118"/>
        <end position="136"/>
    </location>
</feature>
<reference evidence="3 4" key="1">
    <citation type="submission" date="2023-09" db="EMBL/GenBank/DDBJ databases">
        <authorList>
            <person name="Rey-Velasco X."/>
        </authorList>
    </citation>
    <scope>NUCLEOTIDE SEQUENCE [LARGE SCALE GENOMIC DNA]</scope>
    <source>
        <strain evidence="3 4">F158</strain>
    </source>
</reference>
<feature type="transmembrane region" description="Helical" evidence="2">
    <location>
        <begin position="28"/>
        <end position="53"/>
    </location>
</feature>
<keyword evidence="2" id="KW-1133">Transmembrane helix</keyword>
<evidence type="ECO:0000313" key="3">
    <source>
        <dbReference type="EMBL" id="MDT0683752.1"/>
    </source>
</evidence>
<gene>
    <name evidence="3" type="ORF">RM543_13755</name>
</gene>
<accession>A0ABU3DJ48</accession>
<keyword evidence="2" id="KW-0812">Transmembrane</keyword>
<keyword evidence="2" id="KW-0472">Membrane</keyword>
<name>A0ABU3DJ48_9RHOB</name>
<proteinExistence type="predicted"/>
<evidence type="ECO:0000256" key="2">
    <source>
        <dbReference type="SAM" id="Phobius"/>
    </source>
</evidence>
<keyword evidence="4" id="KW-1185">Reference proteome</keyword>
<dbReference type="InterPro" id="IPR021273">
    <property type="entry name" value="DUF2852"/>
</dbReference>
<dbReference type="RefSeq" id="WP_311692588.1">
    <property type="nucleotide sequence ID" value="NZ_JAVRHL010000003.1"/>
</dbReference>
<feature type="region of interest" description="Disordered" evidence="1">
    <location>
        <begin position="118"/>
        <end position="148"/>
    </location>
</feature>
<evidence type="ECO:0000313" key="4">
    <source>
        <dbReference type="Proteomes" id="UP001265259"/>
    </source>
</evidence>
<dbReference type="EMBL" id="JAVRHL010000003">
    <property type="protein sequence ID" value="MDT0683752.1"/>
    <property type="molecule type" value="Genomic_DNA"/>
</dbReference>